<dbReference type="InterPro" id="IPR047721">
    <property type="entry name" value="DrmB"/>
</dbReference>
<proteinExistence type="predicted"/>
<feature type="domain" description="MrfA-like Zn-binding" evidence="1">
    <location>
        <begin position="442"/>
        <end position="548"/>
    </location>
</feature>
<evidence type="ECO:0000259" key="1">
    <source>
        <dbReference type="Pfam" id="PF09369"/>
    </source>
</evidence>
<dbReference type="NCBIfam" id="NF038324">
    <property type="entry name" value="DrmB_fam"/>
    <property type="match status" value="1"/>
</dbReference>
<evidence type="ECO:0000313" key="2">
    <source>
        <dbReference type="EMBL" id="GJM55566.1"/>
    </source>
</evidence>
<name>A0AAV5B207_9ACTN</name>
<reference evidence="2" key="1">
    <citation type="journal article" date="2022" name="Int. J. Syst. Evol. Microbiol.">
        <title>Granulimonas faecalis gen. nov., sp. nov., and Leptogranulimonas caecicola gen. nov., sp. nov., novel lactate-producing Atopobiaceae bacteria isolated from mouse intestines, and an emended description of the family Atopobiaceae.</title>
        <authorList>
            <person name="Morinaga K."/>
            <person name="Kusada H."/>
            <person name="Sakamoto S."/>
            <person name="Murakami T."/>
            <person name="Toyoda A."/>
            <person name="Mori H."/>
            <person name="Meng X.Y."/>
            <person name="Takashino M."/>
            <person name="Murotomi K."/>
            <person name="Tamaki H."/>
        </authorList>
    </citation>
    <scope>NUCLEOTIDE SEQUENCE</scope>
    <source>
        <strain evidence="2">OPF53</strain>
    </source>
</reference>
<accession>A0AAV5B207</accession>
<keyword evidence="3" id="KW-1185">Reference proteome</keyword>
<dbReference type="InterPro" id="IPR018973">
    <property type="entry name" value="MZB"/>
</dbReference>
<organism evidence="2 3">
    <name type="scientific">Granulimonas faecalis</name>
    <dbReference type="NCBI Taxonomy" id="2894155"/>
    <lineage>
        <taxon>Bacteria</taxon>
        <taxon>Bacillati</taxon>
        <taxon>Actinomycetota</taxon>
        <taxon>Coriobacteriia</taxon>
        <taxon>Coriobacteriales</taxon>
        <taxon>Kribbibacteriaceae</taxon>
        <taxon>Granulimonas</taxon>
    </lineage>
</organism>
<dbReference type="AlphaFoldDB" id="A0AAV5B207"/>
<protein>
    <recommendedName>
        <fullName evidence="1">MrfA-like Zn-binding domain-containing protein</fullName>
    </recommendedName>
</protein>
<dbReference type="EMBL" id="BQKC01000001">
    <property type="protein sequence ID" value="GJM55566.1"/>
    <property type="molecule type" value="Genomic_DNA"/>
</dbReference>
<gene>
    <name evidence="2" type="ORF">ATOP_12210</name>
</gene>
<sequence length="592" mass="65242">MGQLLGPYGVGSIYPCDASTVVMVAGLDAFDERKLGEVHDVRLCKRIGVNGLRLPPVFKNDKDDGFIPVVRFPGWMYCPKCGRMRHVGLFENSRVTCDNPDCKHRLLVPERFIVVCPHGHVDDFPVMEWVHHGQHIWPGDPEHVVTRKTGGGIGTMGDIRYKCTCGETRTLKGAMDPYGPGGIKYHCRGRRPWLGKESESCDCETGDLRVAVMGASNVCYNDTVSSVLIPGPVEERAKTILLNSLDILKEFENSGMLRKGFELIAKTAPVEPDALALAYEQFKDVGDAEQTEADYLYEEYLTLKYPDVVKNDKFSGNAVDIGDFDSPFLKGKVSSFTLAETLTVTRALVGLTRLSPEGNEDKSMRERRGDLSKQQLDWTLAVQNVGEGIFLEIDGETLEGLCGIPAVKTRVEIMQQRLDGSRRRRRLDARAINPKFVITHTLAHLLLLAISEVCGYSASSIRERVYCERFLTDGQETHDDMHGLLIYTASETGEGSLGGLVRTGRPGRFEDVFRRALEDALWCSGDPVCIESKGQGPDSCNLAACYNCALVPETSCEVGNRFLDRALIVGTLDDPSVGLFGPILRGDDGPAV</sequence>
<dbReference type="Pfam" id="PF09369">
    <property type="entry name" value="MZB"/>
    <property type="match status" value="1"/>
</dbReference>
<comment type="caution">
    <text evidence="2">The sequence shown here is derived from an EMBL/GenBank/DDBJ whole genome shotgun (WGS) entry which is preliminary data.</text>
</comment>
<dbReference type="Proteomes" id="UP001055025">
    <property type="component" value="Unassembled WGS sequence"/>
</dbReference>
<evidence type="ECO:0000313" key="3">
    <source>
        <dbReference type="Proteomes" id="UP001055025"/>
    </source>
</evidence>